<gene>
    <name evidence="2" type="ORF">LAZ67_13000030</name>
</gene>
<protein>
    <submittedName>
        <fullName evidence="2">Uncharacterized protein</fullName>
    </submittedName>
</protein>
<organism evidence="2 3">
    <name type="scientific">Cordylochernes scorpioides</name>
    <dbReference type="NCBI Taxonomy" id="51811"/>
    <lineage>
        <taxon>Eukaryota</taxon>
        <taxon>Metazoa</taxon>
        <taxon>Ecdysozoa</taxon>
        <taxon>Arthropoda</taxon>
        <taxon>Chelicerata</taxon>
        <taxon>Arachnida</taxon>
        <taxon>Pseudoscorpiones</taxon>
        <taxon>Cheliferoidea</taxon>
        <taxon>Chernetidae</taxon>
        <taxon>Cordylochernes</taxon>
    </lineage>
</organism>
<dbReference type="PANTHER" id="PTHR46114:SF2">
    <property type="entry name" value="CULLIN N-TERMINAL DOMAIN-CONTAINING PROTEIN"/>
    <property type="match status" value="1"/>
</dbReference>
<sequence>MELDQPTSAFKYTVEFRKTDDNGNVDAFSRLPLRAKSDESLDEDQILLLQKLNEVSFSFKDGAFETRTDRILSVCGGETRSFGKKFVVLPNTSRERLAVGVQERKFEEEIPEVDGECQEANSSNRENTPDSEESLIDSENIYLPPLHIELGLMKNFFKAMDRNVSGFAYLKQKCSSISDAKIKEGIFVGPQILELLQDGNFHNSLNEVEAAAWNSFRNVCKNFLGSVKVENYRDIVNDLLLSYKALGCNMSLKIHFLRSHLDFFPDNLGAVSDEHGERFHQDISSMEKRYQGKWSPGMLADYSRTLDTQEGCTTSKV</sequence>
<dbReference type="EMBL" id="CP092875">
    <property type="protein sequence ID" value="UYV75375.1"/>
    <property type="molecule type" value="Genomic_DNA"/>
</dbReference>
<accession>A0ABY6L7G0</accession>
<evidence type="ECO:0000313" key="2">
    <source>
        <dbReference type="EMBL" id="UYV75375.1"/>
    </source>
</evidence>
<evidence type="ECO:0000256" key="1">
    <source>
        <dbReference type="SAM" id="MobiDB-lite"/>
    </source>
</evidence>
<reference evidence="2 3" key="1">
    <citation type="submission" date="2022-01" db="EMBL/GenBank/DDBJ databases">
        <title>A chromosomal length assembly of Cordylochernes scorpioides.</title>
        <authorList>
            <person name="Zeh D."/>
            <person name="Zeh J."/>
        </authorList>
    </citation>
    <scope>NUCLEOTIDE SEQUENCE [LARGE SCALE GENOMIC DNA]</scope>
    <source>
        <strain evidence="2">IN4F17</strain>
        <tissue evidence="2">Whole Body</tissue>
    </source>
</reference>
<evidence type="ECO:0000313" key="3">
    <source>
        <dbReference type="Proteomes" id="UP001235939"/>
    </source>
</evidence>
<dbReference type="PANTHER" id="PTHR46114">
    <property type="entry name" value="APPLE DOMAIN-CONTAINING PROTEIN"/>
    <property type="match status" value="1"/>
</dbReference>
<name>A0ABY6L7G0_9ARAC</name>
<proteinExistence type="predicted"/>
<dbReference type="Proteomes" id="UP001235939">
    <property type="component" value="Chromosome 13"/>
</dbReference>
<feature type="region of interest" description="Disordered" evidence="1">
    <location>
        <begin position="111"/>
        <end position="134"/>
    </location>
</feature>
<keyword evidence="3" id="KW-1185">Reference proteome</keyword>